<dbReference type="InterPro" id="IPR000597">
    <property type="entry name" value="Ribosomal_uL3"/>
</dbReference>
<dbReference type="GO" id="GO:0005762">
    <property type="term" value="C:mitochondrial large ribosomal subunit"/>
    <property type="evidence" value="ECO:0007669"/>
    <property type="project" value="TreeGrafter"/>
</dbReference>
<comment type="similarity">
    <text evidence="2 9">Belongs to the universal ribosomal protein uL3 family.</text>
</comment>
<keyword evidence="12" id="KW-1185">Reference proteome</keyword>
<dbReference type="SUPFAM" id="SSF50447">
    <property type="entry name" value="Translation proteins"/>
    <property type="match status" value="1"/>
</dbReference>
<sequence>MTSPCVLLRASRYVVCSRLLACGTRSNSNLPLDSTWWDEHLSEENSMFMRKMVPMEQQELLQSRLNPLRDEPWPLHPWSLGSVRVGLIAVKLGMLPLWSTSGERHAVTLLQVQDCHVMEYISKERGKTDKDVLVVGARTVSPFSRSAVQLEKFRRAGVPPKEKLSLFKVSDNAILKPGTPLYAAHFRPGFYVDVTAKTLGKGFQGVMKRWGFSGQPASHGHTKTHRRPGAIGTSGVARVWPGKKMPGMMGNVYRTARGLKVRGYTRLSISPYGVQTPRASITYPLKPSFYRSRSCAAASDETERWLSEN</sequence>
<evidence type="ECO:0000313" key="12">
    <source>
        <dbReference type="Proteomes" id="UP000694388"/>
    </source>
</evidence>
<dbReference type="FunFam" id="2.40.30.10:FF:000067">
    <property type="entry name" value="39S ribosomal protein L3, mitochondrial"/>
    <property type="match status" value="1"/>
</dbReference>
<dbReference type="GO" id="GO:0003735">
    <property type="term" value="F:structural constituent of ribosome"/>
    <property type="evidence" value="ECO:0007669"/>
    <property type="project" value="InterPro"/>
</dbReference>
<keyword evidence="4 9" id="KW-0689">Ribosomal protein</keyword>
<keyword evidence="5" id="KW-0496">Mitochondrion</keyword>
<dbReference type="InterPro" id="IPR019927">
    <property type="entry name" value="Ribosomal_uL3_bac/org-type"/>
</dbReference>
<name>A0A8C4QJB2_EPTBU</name>
<evidence type="ECO:0000256" key="6">
    <source>
        <dbReference type="ARBA" id="ARBA00023274"/>
    </source>
</evidence>
<dbReference type="PANTHER" id="PTHR11229:SF8">
    <property type="entry name" value="LARGE RIBOSOMAL SUBUNIT PROTEIN UL3M"/>
    <property type="match status" value="1"/>
</dbReference>
<evidence type="ECO:0000256" key="5">
    <source>
        <dbReference type="ARBA" id="ARBA00023128"/>
    </source>
</evidence>
<dbReference type="InterPro" id="IPR044892">
    <property type="entry name" value="Ribosomal_L3_dom_3_arc_sf"/>
</dbReference>
<dbReference type="Proteomes" id="UP000694388">
    <property type="component" value="Unplaced"/>
</dbReference>
<reference evidence="11" key="2">
    <citation type="submission" date="2025-09" db="UniProtKB">
        <authorList>
            <consortium name="Ensembl"/>
        </authorList>
    </citation>
    <scope>IDENTIFICATION</scope>
</reference>
<dbReference type="InterPro" id="IPR009000">
    <property type="entry name" value="Transl_B-barrel_sf"/>
</dbReference>
<evidence type="ECO:0000256" key="4">
    <source>
        <dbReference type="ARBA" id="ARBA00022980"/>
    </source>
</evidence>
<keyword evidence="3" id="KW-0809">Transit peptide</keyword>
<evidence type="ECO:0000256" key="1">
    <source>
        <dbReference type="ARBA" id="ARBA00004173"/>
    </source>
</evidence>
<dbReference type="PROSITE" id="PS00474">
    <property type="entry name" value="RIBOSOMAL_L3"/>
    <property type="match status" value="1"/>
</dbReference>
<evidence type="ECO:0000256" key="3">
    <source>
        <dbReference type="ARBA" id="ARBA00022946"/>
    </source>
</evidence>
<dbReference type="GeneTree" id="ENSGT00390000011422"/>
<evidence type="ECO:0000256" key="2">
    <source>
        <dbReference type="ARBA" id="ARBA00006540"/>
    </source>
</evidence>
<evidence type="ECO:0000313" key="11">
    <source>
        <dbReference type="Ensembl" id="ENSEBUP00000015804.1"/>
    </source>
</evidence>
<dbReference type="AlphaFoldDB" id="A0A8C4QJB2"/>
<evidence type="ECO:0000256" key="7">
    <source>
        <dbReference type="ARBA" id="ARBA00035209"/>
    </source>
</evidence>
<evidence type="ECO:0000256" key="8">
    <source>
        <dbReference type="ARBA" id="ARBA00035396"/>
    </source>
</evidence>
<dbReference type="PANTHER" id="PTHR11229">
    <property type="entry name" value="50S RIBOSOMAL PROTEIN L3"/>
    <property type="match status" value="1"/>
</dbReference>
<feature type="region of interest" description="Disordered" evidence="10">
    <location>
        <begin position="214"/>
        <end position="233"/>
    </location>
</feature>
<dbReference type="GO" id="GO:0006412">
    <property type="term" value="P:translation"/>
    <property type="evidence" value="ECO:0007669"/>
    <property type="project" value="InterPro"/>
</dbReference>
<comment type="subcellular location">
    <subcellularLocation>
        <location evidence="1">Mitochondrion</location>
    </subcellularLocation>
</comment>
<organism evidence="11 12">
    <name type="scientific">Eptatretus burgeri</name>
    <name type="common">Inshore hagfish</name>
    <dbReference type="NCBI Taxonomy" id="7764"/>
    <lineage>
        <taxon>Eukaryota</taxon>
        <taxon>Metazoa</taxon>
        <taxon>Chordata</taxon>
        <taxon>Craniata</taxon>
        <taxon>Vertebrata</taxon>
        <taxon>Cyclostomata</taxon>
        <taxon>Myxini</taxon>
        <taxon>Myxiniformes</taxon>
        <taxon>Myxinidae</taxon>
        <taxon>Eptatretinae</taxon>
        <taxon>Eptatretus</taxon>
    </lineage>
</organism>
<dbReference type="Pfam" id="PF00297">
    <property type="entry name" value="Ribosomal_L3"/>
    <property type="match status" value="1"/>
</dbReference>
<proteinExistence type="inferred from homology"/>
<evidence type="ECO:0000256" key="10">
    <source>
        <dbReference type="SAM" id="MobiDB-lite"/>
    </source>
</evidence>
<dbReference type="NCBIfam" id="TIGR03625">
    <property type="entry name" value="L3_bact"/>
    <property type="match status" value="1"/>
</dbReference>
<protein>
    <recommendedName>
        <fullName evidence="7">Large ribosomal subunit protein uL3m</fullName>
    </recommendedName>
    <alternativeName>
        <fullName evidence="8">39S ribosomal protein L3, mitochondrial</fullName>
    </alternativeName>
</protein>
<accession>A0A8C4QJB2</accession>
<dbReference type="InterPro" id="IPR019926">
    <property type="entry name" value="Ribosomal_uL3_CS"/>
</dbReference>
<reference evidence="11" key="1">
    <citation type="submission" date="2025-08" db="UniProtKB">
        <authorList>
            <consortium name="Ensembl"/>
        </authorList>
    </citation>
    <scope>IDENTIFICATION</scope>
</reference>
<dbReference type="Gene3D" id="2.40.30.10">
    <property type="entry name" value="Translation factors"/>
    <property type="match status" value="1"/>
</dbReference>
<dbReference type="Ensembl" id="ENSEBUT00000016380.1">
    <property type="protein sequence ID" value="ENSEBUP00000015804.1"/>
    <property type="gene ID" value="ENSEBUG00000009944.1"/>
</dbReference>
<dbReference type="Gene3D" id="4.10.960.10">
    <property type="entry name" value="Ribosomal protein L3, domain 3"/>
    <property type="match status" value="1"/>
</dbReference>
<keyword evidence="6 9" id="KW-0687">Ribonucleoprotein</keyword>
<evidence type="ECO:0000256" key="9">
    <source>
        <dbReference type="RuleBase" id="RU003905"/>
    </source>
</evidence>